<dbReference type="InterPro" id="IPR051310">
    <property type="entry name" value="MCP_chemotaxis"/>
</dbReference>
<evidence type="ECO:0000256" key="3">
    <source>
        <dbReference type="ARBA" id="ARBA00022692"/>
    </source>
</evidence>
<dbReference type="EMBL" id="NVSR01000006">
    <property type="protein sequence ID" value="PCI30316.1"/>
    <property type="molecule type" value="Genomic_DNA"/>
</dbReference>
<dbReference type="Pfam" id="PF00672">
    <property type="entry name" value="HAMP"/>
    <property type="match status" value="1"/>
</dbReference>
<evidence type="ECO:0000259" key="10">
    <source>
        <dbReference type="PROSITE" id="PS50885"/>
    </source>
</evidence>
<dbReference type="PRINTS" id="PR00260">
    <property type="entry name" value="CHEMTRNSDUCR"/>
</dbReference>
<dbReference type="PROSITE" id="PS50885">
    <property type="entry name" value="HAMP"/>
    <property type="match status" value="1"/>
</dbReference>
<evidence type="ECO:0000256" key="4">
    <source>
        <dbReference type="ARBA" id="ARBA00022989"/>
    </source>
</evidence>
<dbReference type="InterPro" id="IPR003660">
    <property type="entry name" value="HAMP_dom"/>
</dbReference>
<dbReference type="Proteomes" id="UP000218113">
    <property type="component" value="Unassembled WGS sequence"/>
</dbReference>
<comment type="caution">
    <text evidence="11">The sequence shown here is derived from an EMBL/GenBank/DDBJ whole genome shotgun (WGS) entry which is preliminary data.</text>
</comment>
<evidence type="ECO:0000256" key="6">
    <source>
        <dbReference type="ARBA" id="ARBA00029447"/>
    </source>
</evidence>
<dbReference type="GO" id="GO:0004888">
    <property type="term" value="F:transmembrane signaling receptor activity"/>
    <property type="evidence" value="ECO:0007669"/>
    <property type="project" value="InterPro"/>
</dbReference>
<dbReference type="AlphaFoldDB" id="A0A2A4T9K7"/>
<reference evidence="12" key="1">
    <citation type="submission" date="2017-08" db="EMBL/GenBank/DDBJ databases">
        <title>A dynamic microbial community with high functional redundancy inhabits the cold, oxic subseafloor aquifer.</title>
        <authorList>
            <person name="Tully B.J."/>
            <person name="Wheat C.G."/>
            <person name="Glazer B.T."/>
            <person name="Huber J.A."/>
        </authorList>
    </citation>
    <scope>NUCLEOTIDE SEQUENCE [LARGE SCALE GENOMIC DNA]</scope>
</reference>
<evidence type="ECO:0000256" key="2">
    <source>
        <dbReference type="ARBA" id="ARBA00022500"/>
    </source>
</evidence>
<dbReference type="Gene3D" id="6.10.340.10">
    <property type="match status" value="1"/>
</dbReference>
<dbReference type="InterPro" id="IPR004090">
    <property type="entry name" value="Chemotax_Me-accpt_rcpt"/>
</dbReference>
<dbReference type="SUPFAM" id="SSF58104">
    <property type="entry name" value="Methyl-accepting chemotaxis protein (MCP) signaling domain"/>
    <property type="match status" value="1"/>
</dbReference>
<gene>
    <name evidence="11" type="ORF">COB67_02250</name>
</gene>
<dbReference type="SMART" id="SM00304">
    <property type="entry name" value="HAMP"/>
    <property type="match status" value="1"/>
</dbReference>
<evidence type="ECO:0000313" key="12">
    <source>
        <dbReference type="Proteomes" id="UP000218113"/>
    </source>
</evidence>
<accession>A0A2A4T9K7</accession>
<dbReference type="PROSITE" id="PS50111">
    <property type="entry name" value="CHEMOTAXIS_TRANSDUC_2"/>
    <property type="match status" value="1"/>
</dbReference>
<sequence>MKQMEEIETEKAGVPLQKKFTLLIILIIFGAAIINTVSYFTLESQLSDSIVINTAGRQRMLSQKMSKEVATYALGIRRDANREKALQTMDLFDRSLKALIKGNEQWKVPATKDSKILKQLLVVQKTWSQFRPKLESVLGEQNSSQVSEELRMALAQDLNLLVVSDKVVKLYEQQAQQKIQNLQMIMVISFFILLVCVGFIHWFTVHFITQPIRGVSAMMKDIAQNEGDLTYRFTVKLRDEIGDLQSWFNHFLNTIQSIIKDINTNSIHLNDSSKTIKGSAIEAEKVIDDILAGTHTRAAAIRKADPILQEMNRSSTAVSQQFEELIQESSETESSAVEGTEAIRRIIASMDKINQNSKKIGGIVNVITGISNQTNLLSLNAAIEAAKAGEYGKGFAVVADQVKTLAEQSKNSVFEINHLIEMSAADVHEGDRLILQTGEILHALSLHVQKNTAKIGDFSKIIHDQNFKIGEVAEIFSVVLQISDNNEIHLKNLADQTREQTQTAEEMNLMAKDLKRLVDRFEI</sequence>
<organism evidence="11 12">
    <name type="scientific">SAR324 cluster bacterium</name>
    <dbReference type="NCBI Taxonomy" id="2024889"/>
    <lineage>
        <taxon>Bacteria</taxon>
        <taxon>Deltaproteobacteria</taxon>
        <taxon>SAR324 cluster</taxon>
    </lineage>
</organism>
<dbReference type="SMART" id="SM00283">
    <property type="entry name" value="MA"/>
    <property type="match status" value="1"/>
</dbReference>
<proteinExistence type="inferred from homology"/>
<dbReference type="InterPro" id="IPR004089">
    <property type="entry name" value="MCPsignal_dom"/>
</dbReference>
<comment type="subcellular location">
    <subcellularLocation>
        <location evidence="1">Membrane</location>
        <topology evidence="1">Multi-pass membrane protein</topology>
    </subcellularLocation>
</comment>
<evidence type="ECO:0000256" key="1">
    <source>
        <dbReference type="ARBA" id="ARBA00004141"/>
    </source>
</evidence>
<feature type="domain" description="Methyl-accepting transducer" evidence="9">
    <location>
        <begin position="272"/>
        <end position="515"/>
    </location>
</feature>
<evidence type="ECO:0000313" key="11">
    <source>
        <dbReference type="EMBL" id="PCI30316.1"/>
    </source>
</evidence>
<dbReference type="CDD" id="cd06225">
    <property type="entry name" value="HAMP"/>
    <property type="match status" value="1"/>
</dbReference>
<dbReference type="GO" id="GO:0005886">
    <property type="term" value="C:plasma membrane"/>
    <property type="evidence" value="ECO:0007669"/>
    <property type="project" value="TreeGrafter"/>
</dbReference>
<dbReference type="InterPro" id="IPR029095">
    <property type="entry name" value="NarX-like_N"/>
</dbReference>
<name>A0A2A4T9K7_9DELT</name>
<feature type="transmembrane region" description="Helical" evidence="8">
    <location>
        <begin position="184"/>
        <end position="203"/>
    </location>
</feature>
<dbReference type="GO" id="GO:0006935">
    <property type="term" value="P:chemotaxis"/>
    <property type="evidence" value="ECO:0007669"/>
    <property type="project" value="UniProtKB-KW"/>
</dbReference>
<dbReference type="PANTHER" id="PTHR43531">
    <property type="entry name" value="PROTEIN ICFG"/>
    <property type="match status" value="1"/>
</dbReference>
<feature type="domain" description="HAMP" evidence="10">
    <location>
        <begin position="206"/>
        <end position="260"/>
    </location>
</feature>
<keyword evidence="5 8" id="KW-0472">Membrane</keyword>
<dbReference type="Pfam" id="PF00015">
    <property type="entry name" value="MCPsignal"/>
    <property type="match status" value="1"/>
</dbReference>
<keyword evidence="7" id="KW-0807">Transducer</keyword>
<keyword evidence="4 8" id="KW-1133">Transmembrane helix</keyword>
<evidence type="ECO:0000256" key="5">
    <source>
        <dbReference type="ARBA" id="ARBA00023136"/>
    </source>
</evidence>
<keyword evidence="3 8" id="KW-0812">Transmembrane</keyword>
<dbReference type="PANTHER" id="PTHR43531:SF11">
    <property type="entry name" value="METHYL-ACCEPTING CHEMOTAXIS PROTEIN 3"/>
    <property type="match status" value="1"/>
</dbReference>
<keyword evidence="2" id="KW-0145">Chemotaxis</keyword>
<evidence type="ECO:0008006" key="13">
    <source>
        <dbReference type="Google" id="ProtNLM"/>
    </source>
</evidence>
<evidence type="ECO:0000256" key="8">
    <source>
        <dbReference type="SAM" id="Phobius"/>
    </source>
</evidence>
<feature type="transmembrane region" description="Helical" evidence="8">
    <location>
        <begin position="20"/>
        <end position="42"/>
    </location>
</feature>
<dbReference type="Pfam" id="PF13675">
    <property type="entry name" value="PilJ"/>
    <property type="match status" value="1"/>
</dbReference>
<evidence type="ECO:0000256" key="7">
    <source>
        <dbReference type="PROSITE-ProRule" id="PRU00284"/>
    </source>
</evidence>
<comment type="similarity">
    <text evidence="6">Belongs to the methyl-accepting chemotaxis (MCP) protein family.</text>
</comment>
<dbReference type="GO" id="GO:0007165">
    <property type="term" value="P:signal transduction"/>
    <property type="evidence" value="ECO:0007669"/>
    <property type="project" value="UniProtKB-KW"/>
</dbReference>
<protein>
    <recommendedName>
        <fullName evidence="13">Methyl-accepting chemotaxis protein</fullName>
    </recommendedName>
</protein>
<dbReference type="Gene3D" id="1.10.287.950">
    <property type="entry name" value="Methyl-accepting chemotaxis protein"/>
    <property type="match status" value="1"/>
</dbReference>
<evidence type="ECO:0000259" key="9">
    <source>
        <dbReference type="PROSITE" id="PS50111"/>
    </source>
</evidence>